<dbReference type="GO" id="GO:0016787">
    <property type="term" value="F:hydrolase activity"/>
    <property type="evidence" value="ECO:0007669"/>
    <property type="project" value="InterPro"/>
</dbReference>
<dbReference type="GO" id="GO:0016831">
    <property type="term" value="F:carboxy-lyase activity"/>
    <property type="evidence" value="ECO:0007669"/>
    <property type="project" value="InterPro"/>
</dbReference>
<dbReference type="EMBL" id="JACRSV010000002">
    <property type="protein sequence ID" value="MBC8560204.1"/>
    <property type="molecule type" value="Genomic_DNA"/>
</dbReference>
<dbReference type="InterPro" id="IPR006680">
    <property type="entry name" value="Amidohydro-rel"/>
</dbReference>
<name>A0A926I7R2_9FIRM</name>
<dbReference type="InterPro" id="IPR032466">
    <property type="entry name" value="Metal_Hydrolase"/>
</dbReference>
<dbReference type="Proteomes" id="UP000610760">
    <property type="component" value="Unassembled WGS sequence"/>
</dbReference>
<dbReference type="GO" id="GO:0019748">
    <property type="term" value="P:secondary metabolic process"/>
    <property type="evidence" value="ECO:0007669"/>
    <property type="project" value="TreeGrafter"/>
</dbReference>
<evidence type="ECO:0000313" key="4">
    <source>
        <dbReference type="Proteomes" id="UP000610760"/>
    </source>
</evidence>
<sequence>MLIDFHTHCFPPKVAEKAIPHLASICGQTPLTDGTFDDTREKMRAWGVDRFLALNIATAPKQQTNVNNFAASIDKESADGSNYVCRALGSVHAAAADALEELQRVKELGLPGLKLHPDYQGVEMDDKTLLEAYDLCSQWDMFCVFHAGFDPVSPDVTRVFPKKALEIHKQFPRLKMVLAHMGGFARWDQVEELLVGTGVFFDTSLAPAHMPPEQALRIIQNHGAEHILFGSDCPWGSPEEGARYIDALPLTSAQKDRIFAGNALELLK</sequence>
<dbReference type="RefSeq" id="WP_249295182.1">
    <property type="nucleotide sequence ID" value="NZ_JACRSV010000002.1"/>
</dbReference>
<keyword evidence="1" id="KW-0456">Lyase</keyword>
<dbReference type="Pfam" id="PF04909">
    <property type="entry name" value="Amidohydro_2"/>
    <property type="match status" value="1"/>
</dbReference>
<evidence type="ECO:0000259" key="2">
    <source>
        <dbReference type="Pfam" id="PF04909"/>
    </source>
</evidence>
<comment type="caution">
    <text evidence="3">The sequence shown here is derived from an EMBL/GenBank/DDBJ whole genome shotgun (WGS) entry which is preliminary data.</text>
</comment>
<feature type="domain" description="Amidohydrolase-related" evidence="2">
    <location>
        <begin position="3"/>
        <end position="267"/>
    </location>
</feature>
<dbReference type="SUPFAM" id="SSF51556">
    <property type="entry name" value="Metallo-dependent hydrolases"/>
    <property type="match status" value="1"/>
</dbReference>
<dbReference type="GO" id="GO:0005737">
    <property type="term" value="C:cytoplasm"/>
    <property type="evidence" value="ECO:0007669"/>
    <property type="project" value="TreeGrafter"/>
</dbReference>
<accession>A0A926I7R2</accession>
<evidence type="ECO:0000256" key="1">
    <source>
        <dbReference type="ARBA" id="ARBA00023239"/>
    </source>
</evidence>
<dbReference type="PANTHER" id="PTHR21240:SF28">
    <property type="entry name" value="ISO-OROTATE DECARBOXYLASE (EUROFUNG)"/>
    <property type="match status" value="1"/>
</dbReference>
<dbReference type="PANTHER" id="PTHR21240">
    <property type="entry name" value="2-AMINO-3-CARBOXYLMUCONATE-6-SEMIALDEHYDE DECARBOXYLASE"/>
    <property type="match status" value="1"/>
</dbReference>
<gene>
    <name evidence="3" type="ORF">H8710_09005</name>
</gene>
<organism evidence="3 4">
    <name type="scientific">Fumia xinanensis</name>
    <dbReference type="NCBI Taxonomy" id="2763659"/>
    <lineage>
        <taxon>Bacteria</taxon>
        <taxon>Bacillati</taxon>
        <taxon>Bacillota</taxon>
        <taxon>Clostridia</taxon>
        <taxon>Eubacteriales</taxon>
        <taxon>Oscillospiraceae</taxon>
        <taxon>Fumia</taxon>
    </lineage>
</organism>
<keyword evidence="4" id="KW-1185">Reference proteome</keyword>
<dbReference type="Gene3D" id="3.20.20.140">
    <property type="entry name" value="Metal-dependent hydrolases"/>
    <property type="match status" value="1"/>
</dbReference>
<evidence type="ECO:0000313" key="3">
    <source>
        <dbReference type="EMBL" id="MBC8560204.1"/>
    </source>
</evidence>
<reference evidence="3" key="1">
    <citation type="submission" date="2020-08" db="EMBL/GenBank/DDBJ databases">
        <title>Genome public.</title>
        <authorList>
            <person name="Liu C."/>
            <person name="Sun Q."/>
        </authorList>
    </citation>
    <scope>NUCLEOTIDE SEQUENCE</scope>
    <source>
        <strain evidence="3">NSJ-33</strain>
    </source>
</reference>
<protein>
    <submittedName>
        <fullName evidence="3">Amidohydrolase family protein</fullName>
    </submittedName>
</protein>
<dbReference type="InterPro" id="IPR032465">
    <property type="entry name" value="ACMSD"/>
</dbReference>
<dbReference type="AlphaFoldDB" id="A0A926I7R2"/>
<proteinExistence type="predicted"/>